<name>A0ABN2WIL8_9ACTN</name>
<proteinExistence type="inferred from homology"/>
<dbReference type="InterPro" id="IPR012093">
    <property type="entry name" value="Pirin"/>
</dbReference>
<comment type="similarity">
    <text evidence="1 2">Belongs to the pirin family.</text>
</comment>
<dbReference type="Pfam" id="PF05726">
    <property type="entry name" value="Pirin_C"/>
    <property type="match status" value="1"/>
</dbReference>
<evidence type="ECO:0000313" key="7">
    <source>
        <dbReference type="Proteomes" id="UP001500016"/>
    </source>
</evidence>
<comment type="caution">
    <text evidence="6">The sequence shown here is derived from an EMBL/GenBank/DDBJ whole genome shotgun (WGS) entry which is preliminary data.</text>
</comment>
<evidence type="ECO:0000256" key="2">
    <source>
        <dbReference type="RuleBase" id="RU003457"/>
    </source>
</evidence>
<evidence type="ECO:0000313" key="6">
    <source>
        <dbReference type="EMBL" id="GAA2092553.1"/>
    </source>
</evidence>
<dbReference type="InterPro" id="IPR014710">
    <property type="entry name" value="RmlC-like_jellyroll"/>
</dbReference>
<dbReference type="EMBL" id="BAAAPE010000015">
    <property type="protein sequence ID" value="GAA2092553.1"/>
    <property type="molecule type" value="Genomic_DNA"/>
</dbReference>
<keyword evidence="7" id="KW-1185">Reference proteome</keyword>
<feature type="region of interest" description="Disordered" evidence="3">
    <location>
        <begin position="1"/>
        <end position="28"/>
    </location>
</feature>
<dbReference type="Gene3D" id="2.60.120.10">
    <property type="entry name" value="Jelly Rolls"/>
    <property type="match status" value="2"/>
</dbReference>
<dbReference type="InterPro" id="IPR008778">
    <property type="entry name" value="Pirin_C_dom"/>
</dbReference>
<evidence type="ECO:0000259" key="4">
    <source>
        <dbReference type="Pfam" id="PF02678"/>
    </source>
</evidence>
<dbReference type="CDD" id="cd02247">
    <property type="entry name" value="cupin_pirin_C"/>
    <property type="match status" value="1"/>
</dbReference>
<feature type="domain" description="Pirin C-terminal" evidence="5">
    <location>
        <begin position="182"/>
        <end position="292"/>
    </location>
</feature>
<dbReference type="PIRSF" id="PIRSF006232">
    <property type="entry name" value="Pirin"/>
    <property type="match status" value="1"/>
</dbReference>
<reference evidence="6 7" key="1">
    <citation type="journal article" date="2019" name="Int. J. Syst. Evol. Microbiol.">
        <title>The Global Catalogue of Microorganisms (GCM) 10K type strain sequencing project: providing services to taxonomists for standard genome sequencing and annotation.</title>
        <authorList>
            <consortium name="The Broad Institute Genomics Platform"/>
            <consortium name="The Broad Institute Genome Sequencing Center for Infectious Disease"/>
            <person name="Wu L."/>
            <person name="Ma J."/>
        </authorList>
    </citation>
    <scope>NUCLEOTIDE SEQUENCE [LARGE SCALE GENOMIC DNA]</scope>
    <source>
        <strain evidence="6 7">JCM 15478</strain>
    </source>
</reference>
<sequence length="303" mass="32760">MDRHDSDHGAVTLRHVQRSEPRQVAGPDTQVDNKALVIAPGDFRRTDPFLLMAEDWFSSTGFDWHPHRGMETITVVLGGVLEHGDSLGNAGTLTAGGVQWMTAGRGIIHRELAYRDEYAHTLQLWLNLPSGLKMTATHYQDLLPEDHGVYTEPGVRVEVVSGATGGATGPAATLWPVTGLFVTLDPDTTYSQLLASHDRAFAYVVSGSATLAGHRLWEGETAWSDPVADPASGDDTVSELVMTTPPGGERTTLMLFSGRPIGEPVAAGGPFVMNSEDELRQAFVDFESGRFGPVPRMARVTNR</sequence>
<evidence type="ECO:0000256" key="1">
    <source>
        <dbReference type="ARBA" id="ARBA00008416"/>
    </source>
</evidence>
<dbReference type="InterPro" id="IPR003829">
    <property type="entry name" value="Pirin_N_dom"/>
</dbReference>
<dbReference type="InterPro" id="IPR011051">
    <property type="entry name" value="RmlC_Cupin_sf"/>
</dbReference>
<dbReference type="Pfam" id="PF02678">
    <property type="entry name" value="Pirin"/>
    <property type="match status" value="1"/>
</dbReference>
<organism evidence="6 7">
    <name type="scientific">Streptomyces albiaxialis</name>
    <dbReference type="NCBI Taxonomy" id="329523"/>
    <lineage>
        <taxon>Bacteria</taxon>
        <taxon>Bacillati</taxon>
        <taxon>Actinomycetota</taxon>
        <taxon>Actinomycetes</taxon>
        <taxon>Kitasatosporales</taxon>
        <taxon>Streptomycetaceae</taxon>
        <taxon>Streptomyces</taxon>
    </lineage>
</organism>
<evidence type="ECO:0000259" key="5">
    <source>
        <dbReference type="Pfam" id="PF05726"/>
    </source>
</evidence>
<dbReference type="RefSeq" id="WP_344532420.1">
    <property type="nucleotide sequence ID" value="NZ_BAAAPE010000015.1"/>
</dbReference>
<dbReference type="PANTHER" id="PTHR13903:SF8">
    <property type="entry name" value="PIRIN"/>
    <property type="match status" value="1"/>
</dbReference>
<feature type="domain" description="Pirin N-terminal" evidence="4">
    <location>
        <begin position="54"/>
        <end position="126"/>
    </location>
</feature>
<evidence type="ECO:0000256" key="3">
    <source>
        <dbReference type="SAM" id="MobiDB-lite"/>
    </source>
</evidence>
<accession>A0ABN2WIL8</accession>
<dbReference type="CDD" id="cd02909">
    <property type="entry name" value="cupin_pirin_N"/>
    <property type="match status" value="1"/>
</dbReference>
<dbReference type="SUPFAM" id="SSF51182">
    <property type="entry name" value="RmlC-like cupins"/>
    <property type="match status" value="1"/>
</dbReference>
<dbReference type="PANTHER" id="PTHR13903">
    <property type="entry name" value="PIRIN-RELATED"/>
    <property type="match status" value="1"/>
</dbReference>
<gene>
    <name evidence="6" type="ORF">GCM10009801_59130</name>
</gene>
<protein>
    <submittedName>
        <fullName evidence="6">Pirin family protein</fullName>
    </submittedName>
</protein>
<dbReference type="Proteomes" id="UP001500016">
    <property type="component" value="Unassembled WGS sequence"/>
</dbReference>